<dbReference type="HAMAP" id="MF_00110">
    <property type="entry name" value="DHQ_synthase"/>
    <property type="match status" value="1"/>
</dbReference>
<dbReference type="PANTHER" id="PTHR43622:SF7">
    <property type="entry name" value="3-DEHYDROQUINATE SYNTHASE, CHLOROPLASTIC"/>
    <property type="match status" value="1"/>
</dbReference>
<dbReference type="GO" id="GO:0046872">
    <property type="term" value="F:metal ion binding"/>
    <property type="evidence" value="ECO:0007669"/>
    <property type="project" value="UniProtKB-KW"/>
</dbReference>
<sequence length="364" mass="39035">MSRYTLEVDLGDRSYPIHIGEGLLSQADLFKPHVAGKVAMICTNTTVGPLYADRLKTSLLDAGAKSVFTVSLPDGEEYKDWPNLQLVFDALLQNHCDRKTVLVALGGGVVGDMGGFAASAFMRGIPFIQVPTTLLSQVDSSVGGKTGINHPLGKNMIGAFYQPEMVVTDISTLNTLPDRELSCGLAEIIKHGAIADTAYLDLVEQNMPALLRRDPELLALVVKRSCEIKADVVSKDEREGGIRAILNFGHTFGHAIEAGMGYGQWYHGEAVGCGMVVAAELCRRMGRLSAEEAARLKKVVVDARLPVIPPVLGVDKYMALMAHDKKADSGSIKYVLLNGLGRASTSPADEALVRQTLLEMGAGD</sequence>
<feature type="binding site" evidence="18">
    <location>
        <position position="250"/>
    </location>
    <ligand>
        <name>Zn(2+)</name>
        <dbReference type="ChEBI" id="CHEBI:29105"/>
    </ligand>
</feature>
<comment type="subcellular location">
    <subcellularLocation>
        <location evidence="4 18">Cytoplasm</location>
    </subcellularLocation>
</comment>
<evidence type="ECO:0000256" key="16">
    <source>
        <dbReference type="ARBA" id="ARBA00023239"/>
    </source>
</evidence>
<feature type="binding site" evidence="18">
    <location>
        <begin position="132"/>
        <end position="133"/>
    </location>
    <ligand>
        <name>NAD(+)</name>
        <dbReference type="ChEBI" id="CHEBI:57540"/>
    </ligand>
</feature>
<feature type="binding site" evidence="18">
    <location>
        <position position="154"/>
    </location>
    <ligand>
        <name>NAD(+)</name>
        <dbReference type="ChEBI" id="CHEBI:57540"/>
    </ligand>
</feature>
<evidence type="ECO:0000256" key="2">
    <source>
        <dbReference type="ARBA" id="ARBA00001911"/>
    </source>
</evidence>
<dbReference type="Gene3D" id="3.40.50.1970">
    <property type="match status" value="1"/>
</dbReference>
<comment type="catalytic activity">
    <reaction evidence="1 18">
        <text>7-phospho-2-dehydro-3-deoxy-D-arabino-heptonate = 3-dehydroquinate + phosphate</text>
        <dbReference type="Rhea" id="RHEA:21968"/>
        <dbReference type="ChEBI" id="CHEBI:32364"/>
        <dbReference type="ChEBI" id="CHEBI:43474"/>
        <dbReference type="ChEBI" id="CHEBI:58394"/>
        <dbReference type="EC" id="4.2.3.4"/>
    </reaction>
</comment>
<evidence type="ECO:0000256" key="1">
    <source>
        <dbReference type="ARBA" id="ARBA00001393"/>
    </source>
</evidence>
<dbReference type="GO" id="GO:0005737">
    <property type="term" value="C:cytoplasm"/>
    <property type="evidence" value="ECO:0007669"/>
    <property type="project" value="UniProtKB-SubCell"/>
</dbReference>
<feature type="binding site" evidence="18">
    <location>
        <position position="267"/>
    </location>
    <ligand>
        <name>Zn(2+)</name>
        <dbReference type="ChEBI" id="CHEBI:29105"/>
    </ligand>
</feature>
<keyword evidence="17 18" id="KW-0170">Cobalt</keyword>
<dbReference type="SUPFAM" id="SSF56796">
    <property type="entry name" value="Dehydroquinate synthase-like"/>
    <property type="match status" value="1"/>
</dbReference>
<dbReference type="FunFam" id="3.40.50.1970:FF:000001">
    <property type="entry name" value="3-dehydroquinate synthase"/>
    <property type="match status" value="1"/>
</dbReference>
<feature type="binding site" evidence="18">
    <location>
        <position position="145"/>
    </location>
    <ligand>
        <name>NAD(+)</name>
        <dbReference type="ChEBI" id="CHEBI:57540"/>
    </ligand>
</feature>
<protein>
    <recommendedName>
        <fullName evidence="8 18">3-dehydroquinate synthase</fullName>
        <shortName evidence="18">DHQS</shortName>
        <ecNumber evidence="7 18">4.2.3.4</ecNumber>
    </recommendedName>
</protein>
<name>A0AA86M959_9BURK</name>
<evidence type="ECO:0000313" key="22">
    <source>
        <dbReference type="Proteomes" id="UP001329151"/>
    </source>
</evidence>
<comment type="similarity">
    <text evidence="6 18">Belongs to the sugar phosphate cyclases superfamily. Dehydroquinate synthase family.</text>
</comment>
<accession>A0AA86M959</accession>
<evidence type="ECO:0000256" key="4">
    <source>
        <dbReference type="ARBA" id="ARBA00004496"/>
    </source>
</evidence>
<dbReference type="Pfam" id="PF24621">
    <property type="entry name" value="DHQS_C"/>
    <property type="match status" value="1"/>
</dbReference>
<dbReference type="EMBL" id="AP028947">
    <property type="protein sequence ID" value="BET27284.1"/>
    <property type="molecule type" value="Genomic_DNA"/>
</dbReference>
<evidence type="ECO:0000256" key="14">
    <source>
        <dbReference type="ARBA" id="ARBA00023027"/>
    </source>
</evidence>
<dbReference type="InterPro" id="IPR030960">
    <property type="entry name" value="DHQS/DOIS_N"/>
</dbReference>
<evidence type="ECO:0000256" key="5">
    <source>
        <dbReference type="ARBA" id="ARBA00004661"/>
    </source>
</evidence>
<evidence type="ECO:0000256" key="9">
    <source>
        <dbReference type="ARBA" id="ARBA00022490"/>
    </source>
</evidence>
<evidence type="ECO:0000313" key="21">
    <source>
        <dbReference type="EMBL" id="BET27284.1"/>
    </source>
</evidence>
<evidence type="ECO:0000256" key="6">
    <source>
        <dbReference type="ARBA" id="ARBA00005412"/>
    </source>
</evidence>
<feature type="binding site" evidence="18">
    <location>
        <position position="187"/>
    </location>
    <ligand>
        <name>Zn(2+)</name>
        <dbReference type="ChEBI" id="CHEBI:29105"/>
    </ligand>
</feature>
<dbReference type="GO" id="GO:0000166">
    <property type="term" value="F:nucleotide binding"/>
    <property type="evidence" value="ECO:0007669"/>
    <property type="project" value="UniProtKB-KW"/>
</dbReference>
<dbReference type="InterPro" id="IPR016037">
    <property type="entry name" value="DHQ_synth_AroB"/>
</dbReference>
<evidence type="ECO:0000256" key="13">
    <source>
        <dbReference type="ARBA" id="ARBA00022833"/>
    </source>
</evidence>
<dbReference type="RefSeq" id="WP_130557617.1">
    <property type="nucleotide sequence ID" value="NZ_AP028947.1"/>
</dbReference>
<dbReference type="EC" id="4.2.3.4" evidence="7 18"/>
<dbReference type="GO" id="GO:0008652">
    <property type="term" value="P:amino acid biosynthetic process"/>
    <property type="evidence" value="ECO:0007669"/>
    <property type="project" value="UniProtKB-KW"/>
</dbReference>
<evidence type="ECO:0000256" key="3">
    <source>
        <dbReference type="ARBA" id="ARBA00003485"/>
    </source>
</evidence>
<organism evidence="21 22">
    <name type="scientific">Limnobacter thiooxidans</name>
    <dbReference type="NCBI Taxonomy" id="131080"/>
    <lineage>
        <taxon>Bacteria</taxon>
        <taxon>Pseudomonadati</taxon>
        <taxon>Pseudomonadota</taxon>
        <taxon>Betaproteobacteria</taxon>
        <taxon>Burkholderiales</taxon>
        <taxon>Burkholderiaceae</taxon>
        <taxon>Limnobacter</taxon>
    </lineage>
</organism>
<dbReference type="GO" id="GO:0003856">
    <property type="term" value="F:3-dehydroquinate synthase activity"/>
    <property type="evidence" value="ECO:0007669"/>
    <property type="project" value="UniProtKB-UniRule"/>
</dbReference>
<dbReference type="AlphaFoldDB" id="A0AA86M959"/>
<dbReference type="InterPro" id="IPR030963">
    <property type="entry name" value="DHQ_synth_fam"/>
</dbReference>
<dbReference type="KEGG" id="lto:RGQ30_27850"/>
<evidence type="ECO:0000256" key="17">
    <source>
        <dbReference type="ARBA" id="ARBA00023285"/>
    </source>
</evidence>
<dbReference type="PIRSF" id="PIRSF001455">
    <property type="entry name" value="DHQ_synth"/>
    <property type="match status" value="1"/>
</dbReference>
<dbReference type="InterPro" id="IPR056179">
    <property type="entry name" value="DHQS_C"/>
</dbReference>
<dbReference type="CDD" id="cd08195">
    <property type="entry name" value="DHQS"/>
    <property type="match status" value="1"/>
</dbReference>
<evidence type="ECO:0000256" key="7">
    <source>
        <dbReference type="ARBA" id="ARBA00013031"/>
    </source>
</evidence>
<feature type="binding site" evidence="18">
    <location>
        <begin position="74"/>
        <end position="79"/>
    </location>
    <ligand>
        <name>NAD(+)</name>
        <dbReference type="ChEBI" id="CHEBI:57540"/>
    </ligand>
</feature>
<keyword evidence="11 18" id="KW-0479">Metal-binding</keyword>
<comment type="function">
    <text evidence="3 18">Catalyzes the conversion of 3-deoxy-D-arabino-heptulosonate 7-phosphate (DAHP) to dehydroquinate (DHQ).</text>
</comment>
<keyword evidence="12 18" id="KW-0547">Nucleotide-binding</keyword>
<comment type="pathway">
    <text evidence="5 18">Metabolic intermediate biosynthesis; chorismate biosynthesis; chorismate from D-erythrose 4-phosphate and phosphoenolpyruvate: step 2/7.</text>
</comment>
<evidence type="ECO:0000259" key="20">
    <source>
        <dbReference type="Pfam" id="PF24621"/>
    </source>
</evidence>
<dbReference type="PANTHER" id="PTHR43622">
    <property type="entry name" value="3-DEHYDROQUINATE SYNTHASE"/>
    <property type="match status" value="1"/>
</dbReference>
<gene>
    <name evidence="18 21" type="primary">aroB</name>
    <name evidence="21" type="ORF">RGQ30_27850</name>
</gene>
<evidence type="ECO:0000256" key="11">
    <source>
        <dbReference type="ARBA" id="ARBA00022723"/>
    </source>
</evidence>
<evidence type="ECO:0000256" key="8">
    <source>
        <dbReference type="ARBA" id="ARBA00017684"/>
    </source>
</evidence>
<proteinExistence type="inferred from homology"/>
<evidence type="ECO:0000259" key="19">
    <source>
        <dbReference type="Pfam" id="PF01761"/>
    </source>
</evidence>
<dbReference type="GO" id="GO:0009073">
    <property type="term" value="P:aromatic amino acid family biosynthetic process"/>
    <property type="evidence" value="ECO:0007669"/>
    <property type="project" value="UniProtKB-KW"/>
</dbReference>
<evidence type="ECO:0000256" key="12">
    <source>
        <dbReference type="ARBA" id="ARBA00022741"/>
    </source>
</evidence>
<feature type="domain" description="3-dehydroquinate synthase C-terminal" evidence="20">
    <location>
        <begin position="184"/>
        <end position="327"/>
    </location>
</feature>
<dbReference type="InterPro" id="IPR050071">
    <property type="entry name" value="Dehydroquinate_synthase"/>
</dbReference>
<evidence type="ECO:0000256" key="10">
    <source>
        <dbReference type="ARBA" id="ARBA00022605"/>
    </source>
</evidence>
<reference evidence="21 22" key="1">
    <citation type="submission" date="2023-10" db="EMBL/GenBank/DDBJ databases">
        <title>Complete Genome Sequence of Limnobacter thiooxidans CS-K2T, Isolated from freshwater lake sediments in Bavaria, Germany.</title>
        <authorList>
            <person name="Naruki M."/>
            <person name="Watanabe A."/>
            <person name="Warashina T."/>
            <person name="Morita T."/>
            <person name="Arakawa K."/>
        </authorList>
    </citation>
    <scope>NUCLEOTIDE SEQUENCE [LARGE SCALE GENOMIC DNA]</scope>
    <source>
        <strain evidence="21 22">CS-K2</strain>
    </source>
</reference>
<dbReference type="NCBIfam" id="TIGR01357">
    <property type="entry name" value="aroB"/>
    <property type="match status" value="1"/>
</dbReference>
<comment type="cofactor">
    <cofactor evidence="2 18">
        <name>NAD(+)</name>
        <dbReference type="ChEBI" id="CHEBI:57540"/>
    </cofactor>
</comment>
<keyword evidence="22" id="KW-1185">Reference proteome</keyword>
<feature type="binding site" evidence="18">
    <location>
        <begin position="108"/>
        <end position="112"/>
    </location>
    <ligand>
        <name>NAD(+)</name>
        <dbReference type="ChEBI" id="CHEBI:57540"/>
    </ligand>
</feature>
<keyword evidence="14 18" id="KW-0520">NAD</keyword>
<keyword evidence="9 18" id="KW-0963">Cytoplasm</keyword>
<dbReference type="GO" id="GO:0009423">
    <property type="term" value="P:chorismate biosynthetic process"/>
    <property type="evidence" value="ECO:0007669"/>
    <property type="project" value="UniProtKB-UniRule"/>
</dbReference>
<dbReference type="Proteomes" id="UP001329151">
    <property type="component" value="Chromosome"/>
</dbReference>
<evidence type="ECO:0000256" key="18">
    <source>
        <dbReference type="HAMAP-Rule" id="MF_00110"/>
    </source>
</evidence>
<feature type="binding site" evidence="18">
    <location>
        <begin position="172"/>
        <end position="175"/>
    </location>
    <ligand>
        <name>NAD(+)</name>
        <dbReference type="ChEBI" id="CHEBI:57540"/>
    </ligand>
</feature>
<evidence type="ECO:0000256" key="15">
    <source>
        <dbReference type="ARBA" id="ARBA00023141"/>
    </source>
</evidence>
<dbReference type="Gene3D" id="1.20.1090.10">
    <property type="entry name" value="Dehydroquinate synthase-like - alpha domain"/>
    <property type="match status" value="1"/>
</dbReference>
<keyword evidence="16 18" id="KW-0456">Lyase</keyword>
<dbReference type="Pfam" id="PF01761">
    <property type="entry name" value="DHQ_synthase"/>
    <property type="match status" value="1"/>
</dbReference>
<comment type="cofactor">
    <cofactor evidence="18">
        <name>Co(2+)</name>
        <dbReference type="ChEBI" id="CHEBI:48828"/>
    </cofactor>
    <cofactor evidence="18">
        <name>Zn(2+)</name>
        <dbReference type="ChEBI" id="CHEBI:29105"/>
    </cofactor>
    <text evidence="18">Binds 1 divalent metal cation per subunit. Can use either Co(2+) or Zn(2+).</text>
</comment>
<feature type="domain" description="3-dehydroquinate synthase N-terminal" evidence="19">
    <location>
        <begin position="70"/>
        <end position="182"/>
    </location>
</feature>
<keyword evidence="15 18" id="KW-0057">Aromatic amino acid biosynthesis</keyword>
<keyword evidence="13 18" id="KW-0862">Zinc</keyword>
<keyword evidence="10 18" id="KW-0028">Amino-acid biosynthesis</keyword>